<organism evidence="6 7">
    <name type="scientific">Leishmania tarentolae</name>
    <name type="common">Sauroleishmania tarentolae</name>
    <dbReference type="NCBI Taxonomy" id="5689"/>
    <lineage>
        <taxon>Eukaryota</taxon>
        <taxon>Discoba</taxon>
        <taxon>Euglenozoa</taxon>
        <taxon>Kinetoplastea</taxon>
        <taxon>Metakinetoplastina</taxon>
        <taxon>Trypanosomatida</taxon>
        <taxon>Trypanosomatidae</taxon>
        <taxon>Leishmaniinae</taxon>
        <taxon>Leishmania</taxon>
        <taxon>lizard Leishmania</taxon>
    </lineage>
</organism>
<dbReference type="PANTHER" id="PTHR45974">
    <property type="entry name" value="RECEPTOR-LIKE PROTEIN 55"/>
    <property type="match status" value="1"/>
</dbReference>
<dbReference type="OrthoDB" id="267892at2759"/>
<reference evidence="6" key="1">
    <citation type="submission" date="2019-11" db="EMBL/GenBank/DDBJ databases">
        <title>Leishmania tarentolae CDS.</title>
        <authorList>
            <person name="Goto Y."/>
            <person name="Yamagishi J."/>
        </authorList>
    </citation>
    <scope>NUCLEOTIDE SEQUENCE [LARGE SCALE GENOMIC DNA]</scope>
    <source>
        <strain evidence="6">Parrot Tar II</strain>
    </source>
</reference>
<dbReference type="Pfam" id="PF00560">
    <property type="entry name" value="LRR_1"/>
    <property type="match status" value="1"/>
</dbReference>
<evidence type="ECO:0008006" key="8">
    <source>
        <dbReference type="Google" id="ProtNLM"/>
    </source>
</evidence>
<sequence>MKSPEWEAVPFTLSEAERLNTLKVLQAFAAAVPSLGWSGDDFCSWSGVRCLGDNVSVLLAHSGASGTLPEMPDDVDYSTVRLNEISIFGQRGGITGTLPSSWGKLRKVRTINLAYTGITGTLSASWSVMEALEEITLLNTRITGTLPEAWSDMRNVRRINLQRCNLYGSLPESWARMPSLQRVDLHENHFCGCVPETWITSPRLLVGVDSRHHIANCSTAQACAQPARRVPVVSTLGTTTTAAPAMPLQMNTTALPSTTSPPQ</sequence>
<keyword evidence="3" id="KW-0677">Repeat</keyword>
<evidence type="ECO:0000256" key="1">
    <source>
        <dbReference type="ARBA" id="ARBA00004370"/>
    </source>
</evidence>
<keyword evidence="4" id="KW-0472">Membrane</keyword>
<dbReference type="SUPFAM" id="SSF52058">
    <property type="entry name" value="L domain-like"/>
    <property type="match status" value="1"/>
</dbReference>
<proteinExistence type="predicted"/>
<dbReference type="Gene3D" id="3.80.10.10">
    <property type="entry name" value="Ribonuclease Inhibitor"/>
    <property type="match status" value="1"/>
</dbReference>
<dbReference type="AlphaFoldDB" id="A0A640KY65"/>
<keyword evidence="2" id="KW-0732">Signal</keyword>
<comment type="caution">
    <text evidence="6">The sequence shown here is derived from an EMBL/GenBank/DDBJ whole genome shotgun (WGS) entry which is preliminary data.</text>
</comment>
<dbReference type="Proteomes" id="UP000419144">
    <property type="component" value="Unassembled WGS sequence"/>
</dbReference>
<dbReference type="EMBL" id="BLBS01000131">
    <property type="protein sequence ID" value="GET93944.1"/>
    <property type="molecule type" value="Genomic_DNA"/>
</dbReference>
<keyword evidence="7" id="KW-1185">Reference proteome</keyword>
<dbReference type="GO" id="GO:0016020">
    <property type="term" value="C:membrane"/>
    <property type="evidence" value="ECO:0007669"/>
    <property type="project" value="UniProtKB-SubCell"/>
</dbReference>
<keyword evidence="5" id="KW-0325">Glycoprotein</keyword>
<accession>A0A640KY65</accession>
<evidence type="ECO:0000256" key="4">
    <source>
        <dbReference type="ARBA" id="ARBA00023136"/>
    </source>
</evidence>
<dbReference type="VEuPathDB" id="TriTrypDB:LtaPh_9912801"/>
<evidence type="ECO:0000313" key="6">
    <source>
        <dbReference type="EMBL" id="GET93944.1"/>
    </source>
</evidence>
<comment type="subcellular location">
    <subcellularLocation>
        <location evidence="1">Membrane</location>
    </subcellularLocation>
</comment>
<evidence type="ECO:0000256" key="5">
    <source>
        <dbReference type="ARBA" id="ARBA00023180"/>
    </source>
</evidence>
<name>A0A640KY65_LEITA</name>
<evidence type="ECO:0000313" key="7">
    <source>
        <dbReference type="Proteomes" id="UP000419144"/>
    </source>
</evidence>
<dbReference type="InterPro" id="IPR032675">
    <property type="entry name" value="LRR_dom_sf"/>
</dbReference>
<evidence type="ECO:0000256" key="2">
    <source>
        <dbReference type="ARBA" id="ARBA00022729"/>
    </source>
</evidence>
<evidence type="ECO:0000256" key="3">
    <source>
        <dbReference type="ARBA" id="ARBA00022737"/>
    </source>
</evidence>
<gene>
    <name evidence="6" type="ORF">LtaPh_9912801</name>
</gene>
<dbReference type="InterPro" id="IPR001611">
    <property type="entry name" value="Leu-rich_rpt"/>
</dbReference>
<protein>
    <recommendedName>
        <fullName evidence="8">Proteophosphoglycan ppg4</fullName>
    </recommendedName>
</protein>